<feature type="domain" description="Peptidase S26" evidence="8">
    <location>
        <begin position="23"/>
        <end position="198"/>
    </location>
</feature>
<dbReference type="GO" id="GO:0006465">
    <property type="term" value="P:signal peptide processing"/>
    <property type="evidence" value="ECO:0007669"/>
    <property type="project" value="InterPro"/>
</dbReference>
<evidence type="ECO:0000256" key="7">
    <source>
        <dbReference type="RuleBase" id="RU362042"/>
    </source>
</evidence>
<accession>E1YH84</accession>
<feature type="transmembrane region" description="Helical" evidence="7">
    <location>
        <begin position="26"/>
        <end position="47"/>
    </location>
</feature>
<dbReference type="InterPro" id="IPR036286">
    <property type="entry name" value="LexA/Signal_pep-like_sf"/>
</dbReference>
<sequence length="217" mass="25071">MKSKTANQDEIITKDKKKKSVLKENIEAIIIALILALFIRTFIVQAFKIPSGSMKETLQIGDHILVSKFIYGVKIPFLRTTLINVKNPKRFDIVVFKFPEDPSKDFIKRVIGVEGDTVEVRNKKVYINNEPINDIYGQYTDPYEFPANSQPRDNFGPVKVPAHSIFVMGDNRDHSYDSRWWGFVDLKALEGKAMIIYWSWDGDNFGVRWNRIGQILK</sequence>
<dbReference type="EMBL" id="FR695873">
    <property type="protein sequence ID" value="CBX29928.1"/>
    <property type="molecule type" value="Genomic_DNA"/>
</dbReference>
<comment type="similarity">
    <text evidence="2 7">Belongs to the peptidase S26 family.</text>
</comment>
<evidence type="ECO:0000256" key="6">
    <source>
        <dbReference type="PIRSR" id="PIRSR600223-1"/>
    </source>
</evidence>
<keyword evidence="7" id="KW-1133">Transmembrane helix</keyword>
<reference evidence="9" key="1">
    <citation type="journal article" date="2011" name="Environ. Microbiol.">
        <title>Genomic insights into the metabolic potential of the polycyclic aromatic hydrocarbon degrading sulfate-reducing Deltaproteobacterium N47.</title>
        <authorList>
            <person name="Bergmann F."/>
            <person name="Selesi D."/>
            <person name="Weinmaier T."/>
            <person name="Tischler P."/>
            <person name="Rattei T."/>
            <person name="Meckenstock R.U."/>
        </authorList>
    </citation>
    <scope>NUCLEOTIDE SEQUENCE</scope>
</reference>
<keyword evidence="7" id="KW-0472">Membrane</keyword>
<evidence type="ECO:0000313" key="9">
    <source>
        <dbReference type="EMBL" id="CBX29928.1"/>
    </source>
</evidence>
<dbReference type="EC" id="3.4.21.89" evidence="3 7"/>
<dbReference type="Pfam" id="PF10502">
    <property type="entry name" value="Peptidase_S26"/>
    <property type="match status" value="1"/>
</dbReference>
<name>E1YH84_9BACT</name>
<evidence type="ECO:0000256" key="1">
    <source>
        <dbReference type="ARBA" id="ARBA00000677"/>
    </source>
</evidence>
<gene>
    <name evidence="9" type="ORF">N47_F16230</name>
</gene>
<dbReference type="NCBIfam" id="TIGR02227">
    <property type="entry name" value="sigpep_I_bact"/>
    <property type="match status" value="1"/>
</dbReference>
<feature type="active site" evidence="6">
    <location>
        <position position="108"/>
    </location>
</feature>
<dbReference type="GO" id="GO:0004252">
    <property type="term" value="F:serine-type endopeptidase activity"/>
    <property type="evidence" value="ECO:0007669"/>
    <property type="project" value="InterPro"/>
</dbReference>
<dbReference type="Gene3D" id="2.10.109.10">
    <property type="entry name" value="Umud Fragment, subunit A"/>
    <property type="match status" value="1"/>
</dbReference>
<evidence type="ECO:0000256" key="4">
    <source>
        <dbReference type="ARBA" id="ARBA00019232"/>
    </source>
</evidence>
<organism evidence="9">
    <name type="scientific">uncultured Desulfobacterium sp</name>
    <dbReference type="NCBI Taxonomy" id="201089"/>
    <lineage>
        <taxon>Bacteria</taxon>
        <taxon>Pseudomonadati</taxon>
        <taxon>Thermodesulfobacteriota</taxon>
        <taxon>Desulfobacteria</taxon>
        <taxon>Desulfobacterales</taxon>
        <taxon>Desulfobacteriaceae</taxon>
        <taxon>Desulfobacterium</taxon>
        <taxon>environmental samples</taxon>
    </lineage>
</organism>
<proteinExistence type="inferred from homology"/>
<dbReference type="GO" id="GO:0016020">
    <property type="term" value="C:membrane"/>
    <property type="evidence" value="ECO:0007669"/>
    <property type="project" value="UniProtKB-SubCell"/>
</dbReference>
<evidence type="ECO:0000256" key="5">
    <source>
        <dbReference type="ARBA" id="ARBA00022801"/>
    </source>
</evidence>
<dbReference type="InterPro" id="IPR000223">
    <property type="entry name" value="Pept_S26A_signal_pept_1"/>
</dbReference>
<dbReference type="GO" id="GO:0009003">
    <property type="term" value="F:signal peptidase activity"/>
    <property type="evidence" value="ECO:0007669"/>
    <property type="project" value="UniProtKB-EC"/>
</dbReference>
<dbReference type="PRINTS" id="PR00727">
    <property type="entry name" value="LEADERPTASE"/>
</dbReference>
<comment type="subcellular location">
    <subcellularLocation>
        <location evidence="7">Membrane</location>
        <topology evidence="7">Single-pass type II membrane protein</topology>
    </subcellularLocation>
</comment>
<keyword evidence="7" id="KW-0645">Protease</keyword>
<protein>
    <recommendedName>
        <fullName evidence="4 7">Signal peptidase I</fullName>
        <ecNumber evidence="3 7">3.4.21.89</ecNumber>
    </recommendedName>
</protein>
<keyword evidence="7" id="KW-0812">Transmembrane</keyword>
<dbReference type="MEROPS" id="S26.025"/>
<dbReference type="InterPro" id="IPR019758">
    <property type="entry name" value="Pept_S26A_signal_pept_1_CS"/>
</dbReference>
<dbReference type="PROSITE" id="PS00761">
    <property type="entry name" value="SPASE_I_3"/>
    <property type="match status" value="1"/>
</dbReference>
<keyword evidence="5 7" id="KW-0378">Hydrolase</keyword>
<evidence type="ECO:0000256" key="2">
    <source>
        <dbReference type="ARBA" id="ARBA00009370"/>
    </source>
</evidence>
<dbReference type="InterPro" id="IPR019533">
    <property type="entry name" value="Peptidase_S26"/>
</dbReference>
<dbReference type="CDD" id="cd06530">
    <property type="entry name" value="S26_SPase_I"/>
    <property type="match status" value="1"/>
</dbReference>
<evidence type="ECO:0000259" key="8">
    <source>
        <dbReference type="Pfam" id="PF10502"/>
    </source>
</evidence>
<feature type="active site" evidence="6">
    <location>
        <position position="53"/>
    </location>
</feature>
<dbReference type="SUPFAM" id="SSF51306">
    <property type="entry name" value="LexA/Signal peptidase"/>
    <property type="match status" value="1"/>
</dbReference>
<evidence type="ECO:0000256" key="3">
    <source>
        <dbReference type="ARBA" id="ARBA00013208"/>
    </source>
</evidence>
<dbReference type="AlphaFoldDB" id="E1YH84"/>
<dbReference type="PANTHER" id="PTHR43390">
    <property type="entry name" value="SIGNAL PEPTIDASE I"/>
    <property type="match status" value="1"/>
</dbReference>
<comment type="catalytic activity">
    <reaction evidence="1 7">
        <text>Cleavage of hydrophobic, N-terminal signal or leader sequences from secreted and periplasmic proteins.</text>
        <dbReference type="EC" id="3.4.21.89"/>
    </reaction>
</comment>
<dbReference type="PANTHER" id="PTHR43390:SF1">
    <property type="entry name" value="CHLOROPLAST PROCESSING PEPTIDASE"/>
    <property type="match status" value="1"/>
</dbReference>